<feature type="domain" description="GGDEF" evidence="3">
    <location>
        <begin position="176"/>
        <end position="309"/>
    </location>
</feature>
<dbReference type="Gene3D" id="3.40.50.2300">
    <property type="match status" value="1"/>
</dbReference>
<accession>A0A2U2HG70</accession>
<reference evidence="4 5" key="1">
    <citation type="submission" date="2018-04" db="EMBL/GenBank/DDBJ databases">
        <title>Massilia violaceinigra sp. nov., a novel purple-pigmented bacterium isolated from Tianshan glacier, Xinjiang, China.</title>
        <authorList>
            <person name="Wang H."/>
        </authorList>
    </citation>
    <scope>NUCLEOTIDE SEQUENCE [LARGE SCALE GENOMIC DNA]</scope>
    <source>
        <strain evidence="4 5">B448-2</strain>
    </source>
</reference>
<dbReference type="InterPro" id="IPR052163">
    <property type="entry name" value="DGC-Regulatory_Protein"/>
</dbReference>
<dbReference type="SMART" id="SM00448">
    <property type="entry name" value="REC"/>
    <property type="match status" value="1"/>
</dbReference>
<evidence type="ECO:0000259" key="2">
    <source>
        <dbReference type="PROSITE" id="PS50110"/>
    </source>
</evidence>
<dbReference type="RefSeq" id="WP_106759257.1">
    <property type="nucleotide sequence ID" value="NZ_PXWF02000276.1"/>
</dbReference>
<dbReference type="PANTHER" id="PTHR46663">
    <property type="entry name" value="DIGUANYLATE CYCLASE DGCT-RELATED"/>
    <property type="match status" value="1"/>
</dbReference>
<dbReference type="GO" id="GO:0000160">
    <property type="term" value="P:phosphorelay signal transduction system"/>
    <property type="evidence" value="ECO:0007669"/>
    <property type="project" value="InterPro"/>
</dbReference>
<dbReference type="Pfam" id="PF00990">
    <property type="entry name" value="GGDEF"/>
    <property type="match status" value="1"/>
</dbReference>
<keyword evidence="5" id="KW-1185">Reference proteome</keyword>
<dbReference type="SMART" id="SM00267">
    <property type="entry name" value="GGDEF"/>
    <property type="match status" value="1"/>
</dbReference>
<name>A0A2U2HG70_9BURK</name>
<evidence type="ECO:0000313" key="5">
    <source>
        <dbReference type="Proteomes" id="UP000241421"/>
    </source>
</evidence>
<dbReference type="InterPro" id="IPR029787">
    <property type="entry name" value="Nucleotide_cyclase"/>
</dbReference>
<dbReference type="FunFam" id="3.30.70.270:FF:000001">
    <property type="entry name" value="Diguanylate cyclase domain protein"/>
    <property type="match status" value="1"/>
</dbReference>
<evidence type="ECO:0000259" key="3">
    <source>
        <dbReference type="PROSITE" id="PS50887"/>
    </source>
</evidence>
<dbReference type="OrthoDB" id="9802500at2"/>
<dbReference type="GO" id="GO:0003824">
    <property type="term" value="F:catalytic activity"/>
    <property type="evidence" value="ECO:0007669"/>
    <property type="project" value="UniProtKB-ARBA"/>
</dbReference>
<feature type="modified residue" description="4-aspartylphosphate" evidence="1">
    <location>
        <position position="61"/>
    </location>
</feature>
<dbReference type="SUPFAM" id="SSF52172">
    <property type="entry name" value="CheY-like"/>
    <property type="match status" value="1"/>
</dbReference>
<sequence length="325" mass="36069">MPSREDILNAKILVVDDSADNIDLMEEILREEGYRCVSSTMLPETVCPLHRQHCYDLILLDLQMPGLNGFQVMKGLKEIEQGGYLPVLALTAQPSFKIAALEAGARDFISKPFDLLEVHKRIHNMLEVRLLYRELAQYSKAQQELALHDALTGLPNRRLLEDRIETTLQHANRNHHKAAIMYLDLDGFKAINDTYGHAYGDEVLKIVAQRLVASSRKEDTVARLGGDEFMVVLGDVSSLSDVQGPAAKLVEAVLEPFFINDLTLQLSTSIGISIYPDDAETVEALISIADYALYEAKRGGKNRYCATSGKAPQAALDEARTATSR</sequence>
<dbReference type="InterPro" id="IPR001789">
    <property type="entry name" value="Sig_transdc_resp-reg_receiver"/>
</dbReference>
<dbReference type="NCBIfam" id="TIGR00254">
    <property type="entry name" value="GGDEF"/>
    <property type="match status" value="1"/>
</dbReference>
<dbReference type="PROSITE" id="PS50887">
    <property type="entry name" value="GGDEF"/>
    <property type="match status" value="1"/>
</dbReference>
<keyword evidence="1" id="KW-0597">Phosphoprotein</keyword>
<comment type="caution">
    <text evidence="4">The sequence shown here is derived from an EMBL/GenBank/DDBJ whole genome shotgun (WGS) entry which is preliminary data.</text>
</comment>
<dbReference type="InterPro" id="IPR000160">
    <property type="entry name" value="GGDEF_dom"/>
</dbReference>
<organism evidence="4 5">
    <name type="scientific">Massilia glaciei</name>
    <dbReference type="NCBI Taxonomy" id="1524097"/>
    <lineage>
        <taxon>Bacteria</taxon>
        <taxon>Pseudomonadati</taxon>
        <taxon>Pseudomonadota</taxon>
        <taxon>Betaproteobacteria</taxon>
        <taxon>Burkholderiales</taxon>
        <taxon>Oxalobacteraceae</taxon>
        <taxon>Telluria group</taxon>
        <taxon>Massilia</taxon>
    </lineage>
</organism>
<dbReference type="InterPro" id="IPR011006">
    <property type="entry name" value="CheY-like_superfamily"/>
</dbReference>
<dbReference type="Proteomes" id="UP000241421">
    <property type="component" value="Unassembled WGS sequence"/>
</dbReference>
<gene>
    <name evidence="4" type="ORF">C7C56_020720</name>
</gene>
<dbReference type="EMBL" id="PXWF02000276">
    <property type="protein sequence ID" value="PWF43655.1"/>
    <property type="molecule type" value="Genomic_DNA"/>
</dbReference>
<evidence type="ECO:0000256" key="1">
    <source>
        <dbReference type="PROSITE-ProRule" id="PRU00169"/>
    </source>
</evidence>
<dbReference type="Pfam" id="PF00072">
    <property type="entry name" value="Response_reg"/>
    <property type="match status" value="1"/>
</dbReference>
<dbReference type="InterPro" id="IPR043128">
    <property type="entry name" value="Rev_trsase/Diguanyl_cyclase"/>
</dbReference>
<proteinExistence type="predicted"/>
<dbReference type="CDD" id="cd01949">
    <property type="entry name" value="GGDEF"/>
    <property type="match status" value="1"/>
</dbReference>
<dbReference type="CDD" id="cd17551">
    <property type="entry name" value="REC_RpfG-like"/>
    <property type="match status" value="1"/>
</dbReference>
<protein>
    <submittedName>
        <fullName evidence="4">GGDEF domain-containing response regulator</fullName>
    </submittedName>
</protein>
<dbReference type="SUPFAM" id="SSF55073">
    <property type="entry name" value="Nucleotide cyclase"/>
    <property type="match status" value="1"/>
</dbReference>
<dbReference type="PROSITE" id="PS50110">
    <property type="entry name" value="RESPONSE_REGULATORY"/>
    <property type="match status" value="1"/>
</dbReference>
<dbReference type="AlphaFoldDB" id="A0A2U2HG70"/>
<dbReference type="PANTHER" id="PTHR46663:SF2">
    <property type="entry name" value="GGDEF DOMAIN-CONTAINING PROTEIN"/>
    <property type="match status" value="1"/>
</dbReference>
<evidence type="ECO:0000313" key="4">
    <source>
        <dbReference type="EMBL" id="PWF43655.1"/>
    </source>
</evidence>
<dbReference type="Gene3D" id="3.30.70.270">
    <property type="match status" value="1"/>
</dbReference>
<feature type="domain" description="Response regulatory" evidence="2">
    <location>
        <begin position="11"/>
        <end position="126"/>
    </location>
</feature>